<reference evidence="3" key="1">
    <citation type="submission" date="2020-01" db="EMBL/GenBank/DDBJ databases">
        <title>Genome Sequencing of Three Apophysomyces-Like Fungal Strains Confirms a Novel Fungal Genus in the Mucoromycota with divergent Burkholderia-like Endosymbiotic Bacteria.</title>
        <authorList>
            <person name="Stajich J.E."/>
            <person name="Macias A.M."/>
            <person name="Carter-House D."/>
            <person name="Lovett B."/>
            <person name="Kasson L.R."/>
            <person name="Berry K."/>
            <person name="Grigoriev I."/>
            <person name="Chang Y."/>
            <person name="Spatafora J."/>
            <person name="Kasson M.T."/>
        </authorList>
    </citation>
    <scope>NUCLEOTIDE SEQUENCE</scope>
    <source>
        <strain evidence="3">NRRL A-21654</strain>
    </source>
</reference>
<gene>
    <name evidence="3" type="ORF">EC973_002626</name>
</gene>
<proteinExistence type="predicted"/>
<name>A0A8H7EMG3_9FUNG</name>
<accession>A0A8H7EMG3</accession>
<keyword evidence="2" id="KW-0732">Signal</keyword>
<dbReference type="AlphaFoldDB" id="A0A8H7EMG3"/>
<keyword evidence="4" id="KW-1185">Reference proteome</keyword>
<feature type="region of interest" description="Disordered" evidence="1">
    <location>
        <begin position="115"/>
        <end position="134"/>
    </location>
</feature>
<dbReference type="EMBL" id="JABAYA010000173">
    <property type="protein sequence ID" value="KAF7722865.1"/>
    <property type="molecule type" value="Genomic_DNA"/>
</dbReference>
<evidence type="ECO:0008006" key="5">
    <source>
        <dbReference type="Google" id="ProtNLM"/>
    </source>
</evidence>
<organism evidence="3 4">
    <name type="scientific">Apophysomyces ossiformis</name>
    <dbReference type="NCBI Taxonomy" id="679940"/>
    <lineage>
        <taxon>Eukaryota</taxon>
        <taxon>Fungi</taxon>
        <taxon>Fungi incertae sedis</taxon>
        <taxon>Mucoromycota</taxon>
        <taxon>Mucoromycotina</taxon>
        <taxon>Mucoromycetes</taxon>
        <taxon>Mucorales</taxon>
        <taxon>Mucorineae</taxon>
        <taxon>Mucoraceae</taxon>
        <taxon>Apophysomyces</taxon>
    </lineage>
</organism>
<evidence type="ECO:0000313" key="3">
    <source>
        <dbReference type="EMBL" id="KAF7722865.1"/>
    </source>
</evidence>
<dbReference type="Proteomes" id="UP000605846">
    <property type="component" value="Unassembled WGS sequence"/>
</dbReference>
<evidence type="ECO:0000256" key="2">
    <source>
        <dbReference type="SAM" id="SignalP"/>
    </source>
</evidence>
<evidence type="ECO:0000256" key="1">
    <source>
        <dbReference type="SAM" id="MobiDB-lite"/>
    </source>
</evidence>
<feature type="chain" id="PRO_5034053887" description="Cell wall protein" evidence="2">
    <location>
        <begin position="21"/>
        <end position="222"/>
    </location>
</feature>
<feature type="signal peptide" evidence="2">
    <location>
        <begin position="1"/>
        <end position="20"/>
    </location>
</feature>
<protein>
    <recommendedName>
        <fullName evidence="5">Cell wall protein</fullName>
    </recommendedName>
</protein>
<sequence length="222" mass="22160">MRFNFLALSAAALFFAAVNAAPAPPSDAPAASPAPGNAVDGAVGTANQIVKEAGPLVITTADGLVHTITITADGLLEVIEDSEGNLVKKVIHIVADVLRDVCKIVDGLADGLDKPKGSAVVDTPPAKRGETKTDTLSGVTGAVTDATGRTLTNPAGLPVQDKVATNVIKRTTLQTGGQSVGGVTKAADIPAVAQAVPAPLPKVGLAGTKVPTVGAQVNDEKL</sequence>
<evidence type="ECO:0000313" key="4">
    <source>
        <dbReference type="Proteomes" id="UP000605846"/>
    </source>
</evidence>
<comment type="caution">
    <text evidence="3">The sequence shown here is derived from an EMBL/GenBank/DDBJ whole genome shotgun (WGS) entry which is preliminary data.</text>
</comment>